<dbReference type="SUPFAM" id="SSF52540">
    <property type="entry name" value="P-loop containing nucleoside triphosphate hydrolases"/>
    <property type="match status" value="2"/>
</dbReference>
<dbReference type="AlphaFoldDB" id="A0A5C8Z6J0"/>
<evidence type="ECO:0000313" key="3">
    <source>
        <dbReference type="Proteomes" id="UP000321234"/>
    </source>
</evidence>
<evidence type="ECO:0000256" key="1">
    <source>
        <dbReference type="SAM" id="MobiDB-lite"/>
    </source>
</evidence>
<dbReference type="RefSeq" id="WP_147927980.1">
    <property type="nucleotide sequence ID" value="NZ_VKAC01000013.1"/>
</dbReference>
<gene>
    <name evidence="2" type="ORF">FMM08_19070</name>
</gene>
<dbReference type="EMBL" id="VKAC01000013">
    <property type="protein sequence ID" value="TXR52550.1"/>
    <property type="molecule type" value="Genomic_DNA"/>
</dbReference>
<dbReference type="InterPro" id="IPR027417">
    <property type="entry name" value="P-loop_NTPase"/>
</dbReference>
<feature type="region of interest" description="Disordered" evidence="1">
    <location>
        <begin position="167"/>
        <end position="187"/>
    </location>
</feature>
<dbReference type="Gene3D" id="3.40.50.300">
    <property type="entry name" value="P-loop containing nucleotide triphosphate hydrolases"/>
    <property type="match status" value="2"/>
</dbReference>
<accession>A0A5C8Z6J0</accession>
<organism evidence="2 3">
    <name type="scientific">Quadrisphaera setariae</name>
    <dbReference type="NCBI Taxonomy" id="2593304"/>
    <lineage>
        <taxon>Bacteria</taxon>
        <taxon>Bacillati</taxon>
        <taxon>Actinomycetota</taxon>
        <taxon>Actinomycetes</taxon>
        <taxon>Kineosporiales</taxon>
        <taxon>Kineosporiaceae</taxon>
        <taxon>Quadrisphaera</taxon>
    </lineage>
</organism>
<name>A0A5C8Z6J0_9ACTN</name>
<evidence type="ECO:0000313" key="2">
    <source>
        <dbReference type="EMBL" id="TXR52550.1"/>
    </source>
</evidence>
<dbReference type="Proteomes" id="UP000321234">
    <property type="component" value="Unassembled WGS sequence"/>
</dbReference>
<keyword evidence="3" id="KW-1185">Reference proteome</keyword>
<sequence>MTDETPAVWWLTGPPCAGGSVTAWELFSSALAGRPRAFVDVDQLGMCYPAPEDDDARASLKARATAVVARHHLDAGAGLVVVSGVLDDGADALVREALGEVPVLFCRLRAEEGALRSRLEQRYGGDDLGRALADARRWDASDLPAVDTTAVPVEEVARRVVDLLDGQPPQLADGPAAPVEQDDDGGADARGGGRALLLCGAPGVGTSTAGFGLAVRSWQRGETCAYLDGRQLSFTAAPDTVSLDARGTADLVGRLWRTYRAAGAEALVVRADVSTADDVEAFRDALAGAPLRVARLRAGEEALRERVAARARGEGANLAGDALRGLDEAAQRRAVAAALERQAQLEQAGAGDVVVDTDGLDPGDVVAQLEALDARRPRGA</sequence>
<protein>
    <recommendedName>
        <fullName evidence="4">Broad-specificity NMP kinase</fullName>
    </recommendedName>
</protein>
<proteinExistence type="predicted"/>
<comment type="caution">
    <text evidence="2">The sequence shown here is derived from an EMBL/GenBank/DDBJ whole genome shotgun (WGS) entry which is preliminary data.</text>
</comment>
<dbReference type="OrthoDB" id="7889077at2"/>
<reference evidence="2 3" key="1">
    <citation type="submission" date="2019-07" db="EMBL/GenBank/DDBJ databases">
        <title>Quadrisphaera sp. strain DD2A genome sequencing and assembly.</title>
        <authorList>
            <person name="Kim I."/>
        </authorList>
    </citation>
    <scope>NUCLEOTIDE SEQUENCE [LARGE SCALE GENOMIC DNA]</scope>
    <source>
        <strain evidence="2 3">DD2A</strain>
    </source>
</reference>
<evidence type="ECO:0008006" key="4">
    <source>
        <dbReference type="Google" id="ProtNLM"/>
    </source>
</evidence>